<dbReference type="AlphaFoldDB" id="A0A1D9Q673"/>
<organism evidence="2 3">
    <name type="scientific">Sclerotinia sclerotiorum (strain ATCC 18683 / 1980 / Ss-1)</name>
    <name type="common">White mold</name>
    <name type="synonym">Whetzelinia sclerotiorum</name>
    <dbReference type="NCBI Taxonomy" id="665079"/>
    <lineage>
        <taxon>Eukaryota</taxon>
        <taxon>Fungi</taxon>
        <taxon>Dikarya</taxon>
        <taxon>Ascomycota</taxon>
        <taxon>Pezizomycotina</taxon>
        <taxon>Leotiomycetes</taxon>
        <taxon>Helotiales</taxon>
        <taxon>Sclerotiniaceae</taxon>
        <taxon>Sclerotinia</taxon>
    </lineage>
</organism>
<accession>A0A1D9Q673</accession>
<feature type="region of interest" description="Disordered" evidence="1">
    <location>
        <begin position="238"/>
        <end position="296"/>
    </location>
</feature>
<feature type="compositionally biased region" description="Polar residues" evidence="1">
    <location>
        <begin position="170"/>
        <end position="182"/>
    </location>
</feature>
<proteinExistence type="predicted"/>
<evidence type="ECO:0000313" key="3">
    <source>
        <dbReference type="Proteomes" id="UP000177798"/>
    </source>
</evidence>
<dbReference type="EMBL" id="CP017819">
    <property type="protein sequence ID" value="APA10460.1"/>
    <property type="molecule type" value="Genomic_DNA"/>
</dbReference>
<dbReference type="OrthoDB" id="3558036at2759"/>
<dbReference type="Proteomes" id="UP000177798">
    <property type="component" value="Chromosome 6"/>
</dbReference>
<gene>
    <name evidence="2" type="ORF">sscle_06g052300</name>
</gene>
<dbReference type="VEuPathDB" id="FungiDB:sscle_06g052300"/>
<feature type="region of interest" description="Disordered" evidence="1">
    <location>
        <begin position="118"/>
        <end position="186"/>
    </location>
</feature>
<sequence>MRTSVPWSEKEKELCSWLIAMLMLGGLEYLSGKGRMEISTLMTEIHLSAGIYENSHRIHSANSIRNHKNKFFKPEFEFPGASMPTRPDWLPIEFQSLGNDGFTCEDIERCVNFLRDASNADGPSQVEANAKSNLDVEKSPQITESTSPHRADGPTQKSQDTTNQRRKPSKSSPYARTSSNSGVAFDSAPPASAAGIKNPFKGDPSTICLPPLRQFVDQHSSSVASTGLSHTYMSDYSNHAQQPQSTFENKETAAPNIIQEKAEGALGDINSSVSKENPSSRIPSPPPSNSQKVAQD</sequence>
<reference evidence="3" key="1">
    <citation type="journal article" date="2017" name="Genome Biol. Evol.">
        <title>The complete genome sequence of the phytopathogenic fungus Sclerotinia sclerotiorum reveals insights into the genome architecture of broad host range pathogens.</title>
        <authorList>
            <person name="Derbyshire M."/>
            <person name="Denton-Giles M."/>
            <person name="Hegedus D."/>
            <person name="Seifbarghy S."/>
            <person name="Rollins J."/>
            <person name="van Kan J."/>
            <person name="Seidl M.F."/>
            <person name="Faino L."/>
            <person name="Mbengue M."/>
            <person name="Navaud O."/>
            <person name="Raffaele S."/>
            <person name="Hammond-Kosack K."/>
            <person name="Heard S."/>
            <person name="Oliver R."/>
        </authorList>
    </citation>
    <scope>NUCLEOTIDE SEQUENCE [LARGE SCALE GENOMIC DNA]</scope>
    <source>
        <strain evidence="3">ATCC 18683 / 1980 / Ss-1</strain>
    </source>
</reference>
<feature type="compositionally biased region" description="Polar residues" evidence="1">
    <location>
        <begin position="238"/>
        <end position="247"/>
    </location>
</feature>
<name>A0A1D9Q673_SCLS1</name>
<evidence type="ECO:0000256" key="1">
    <source>
        <dbReference type="SAM" id="MobiDB-lite"/>
    </source>
</evidence>
<evidence type="ECO:0000313" key="2">
    <source>
        <dbReference type="EMBL" id="APA10460.1"/>
    </source>
</evidence>
<protein>
    <submittedName>
        <fullName evidence="2">Uncharacterized protein</fullName>
    </submittedName>
</protein>